<keyword evidence="2" id="KW-1185">Reference proteome</keyword>
<dbReference type="SUPFAM" id="SSF47794">
    <property type="entry name" value="Rad51 N-terminal domain-like"/>
    <property type="match status" value="1"/>
</dbReference>
<dbReference type="InterPro" id="IPR010995">
    <property type="entry name" value="DNA_repair_Rad51/TF_NusA_a-hlx"/>
</dbReference>
<dbReference type="RefSeq" id="WP_195171089.1">
    <property type="nucleotide sequence ID" value="NZ_CP062983.1"/>
</dbReference>
<evidence type="ECO:0008006" key="3">
    <source>
        <dbReference type="Google" id="ProtNLM"/>
    </source>
</evidence>
<protein>
    <recommendedName>
        <fullName evidence="3">Helix-hairpin-helix domain-containing protein</fullName>
    </recommendedName>
</protein>
<evidence type="ECO:0000313" key="1">
    <source>
        <dbReference type="EMBL" id="QPC83020.1"/>
    </source>
</evidence>
<dbReference type="Pfam" id="PF14520">
    <property type="entry name" value="HHH_5"/>
    <property type="match status" value="1"/>
</dbReference>
<dbReference type="Gene3D" id="1.10.150.20">
    <property type="entry name" value="5' to 3' exonuclease, C-terminal subdomain"/>
    <property type="match status" value="1"/>
</dbReference>
<evidence type="ECO:0000313" key="2">
    <source>
        <dbReference type="Proteomes" id="UP000594468"/>
    </source>
</evidence>
<accession>A0A7S8E9S6</accession>
<dbReference type="Proteomes" id="UP000594468">
    <property type="component" value="Chromosome"/>
</dbReference>
<proteinExistence type="predicted"/>
<dbReference type="EMBL" id="CP062983">
    <property type="protein sequence ID" value="QPC83020.1"/>
    <property type="molecule type" value="Genomic_DNA"/>
</dbReference>
<reference evidence="1 2" key="1">
    <citation type="submission" date="2020-02" db="EMBL/GenBank/DDBJ databases">
        <authorList>
            <person name="Zheng R.K."/>
            <person name="Sun C.M."/>
        </authorList>
    </citation>
    <scope>NUCLEOTIDE SEQUENCE [LARGE SCALE GENOMIC DNA]</scope>
    <source>
        <strain evidence="2">rifampicinis</strain>
    </source>
</reference>
<gene>
    <name evidence="1" type="ORF">G4Y79_01195</name>
</gene>
<dbReference type="AlphaFoldDB" id="A0A7S8E9S6"/>
<name>A0A7S8E9S6_9CHLR</name>
<sequence length="265" mass="30282">MQSNDIQKVITRKAVIAELARRGVRTLEQLATMSVEDLQSISGIGEKTAPRIRASAQAYLENKPVWFGSIPENIRKQGAILDVRVDPDTLPEWPWGFCLSSPVQEKHYVIDMPEMPVPMHLPDGRMVGLVPHIHYAWAHVRDLAFEYKWTIYYWGKSILKHLNETAPPEVQKDLKPCMVDLHKIFVDAVALPSKSTGLVDTASYLGYTNWPKDNKPFMSHLAYLHWRRDQNRPDALQDALDRMAHNTDAVSRIWWWMTSVNGAGS</sequence>
<organism evidence="1 2">
    <name type="scientific">Phototrophicus methaneseepsis</name>
    <dbReference type="NCBI Taxonomy" id="2710758"/>
    <lineage>
        <taxon>Bacteria</taxon>
        <taxon>Bacillati</taxon>
        <taxon>Chloroflexota</taxon>
        <taxon>Candidatus Thermofontia</taxon>
        <taxon>Phototrophicales</taxon>
        <taxon>Phototrophicaceae</taxon>
        <taxon>Phototrophicus</taxon>
    </lineage>
</organism>
<dbReference type="GO" id="GO:0000166">
    <property type="term" value="F:nucleotide binding"/>
    <property type="evidence" value="ECO:0007669"/>
    <property type="project" value="InterPro"/>
</dbReference>
<dbReference type="KEGG" id="pmet:G4Y79_01195"/>